<feature type="signal peptide" evidence="4">
    <location>
        <begin position="1"/>
        <end position="29"/>
    </location>
</feature>
<dbReference type="PANTHER" id="PTHR30085">
    <property type="entry name" value="AMINO ACID ABC TRANSPORTER PERMEASE"/>
    <property type="match status" value="1"/>
</dbReference>
<evidence type="ECO:0000259" key="5">
    <source>
        <dbReference type="SMART" id="SM00062"/>
    </source>
</evidence>
<evidence type="ECO:0000256" key="4">
    <source>
        <dbReference type="SAM" id="SignalP"/>
    </source>
</evidence>
<dbReference type="Proteomes" id="UP001058739">
    <property type="component" value="Chromosome 02"/>
</dbReference>
<sequence length="282" mass="30012">MNMKSLRTGKALLAAVMLMSALGGGSVRAADMPPLPDSIKKQGMIRIGVKCDSPPFGASAADGSPKGIEVEMAKKIGELAFGSAKGAELSCVTSEARIPSLNSGKLDLILATLGRTPARQEVIDFSNIYFWGTSNVLVPKDSKVEKLADLSGKTVLVVKGASQIKWLNANIPDIKILQLNTTADGIQALKQDRADGFVGDGGLIYTLGANYPELRIVEEGLDLGVNAIGLRKNEPELKAFVDAALDQMRKDGFYEKVIPEFVDNPAVVDVMKKGFLEPAPNL</sequence>
<keyword evidence="2" id="KW-0813">Transport</keyword>
<evidence type="ECO:0000256" key="3">
    <source>
        <dbReference type="ARBA" id="ARBA00022729"/>
    </source>
</evidence>
<dbReference type="SMART" id="SM00062">
    <property type="entry name" value="PBPb"/>
    <property type="match status" value="1"/>
</dbReference>
<dbReference type="SUPFAM" id="SSF53850">
    <property type="entry name" value="Periplasmic binding protein-like II"/>
    <property type="match status" value="1"/>
</dbReference>
<dbReference type="InterPro" id="IPR051455">
    <property type="entry name" value="Bact_solute-bind_prot3"/>
</dbReference>
<proteinExistence type="inferred from homology"/>
<gene>
    <name evidence="6" type="ORF">NIK97_18450</name>
</gene>
<dbReference type="InterPro" id="IPR001638">
    <property type="entry name" value="Solute-binding_3/MltF_N"/>
</dbReference>
<dbReference type="Gene3D" id="3.40.190.10">
    <property type="entry name" value="Periplasmic binding protein-like II"/>
    <property type="match status" value="2"/>
</dbReference>
<evidence type="ECO:0000256" key="1">
    <source>
        <dbReference type="ARBA" id="ARBA00010333"/>
    </source>
</evidence>
<feature type="domain" description="Solute-binding protein family 3/N-terminal" evidence="5">
    <location>
        <begin position="44"/>
        <end position="265"/>
    </location>
</feature>
<dbReference type="EMBL" id="CP099968">
    <property type="protein sequence ID" value="UWL61858.1"/>
    <property type="molecule type" value="Genomic_DNA"/>
</dbReference>
<keyword evidence="3 4" id="KW-0732">Signal</keyword>
<protein>
    <submittedName>
        <fullName evidence="6">Transporter substrate-binding domain-containing protein</fullName>
    </submittedName>
</protein>
<evidence type="ECO:0000256" key="2">
    <source>
        <dbReference type="ARBA" id="ARBA00022448"/>
    </source>
</evidence>
<comment type="similarity">
    <text evidence="1">Belongs to the bacterial solute-binding protein 3 family.</text>
</comment>
<evidence type="ECO:0000313" key="6">
    <source>
        <dbReference type="EMBL" id="UWL61858.1"/>
    </source>
</evidence>
<dbReference type="PANTHER" id="PTHR30085:SF6">
    <property type="entry name" value="ABC TRANSPORTER GLUTAMINE-BINDING PROTEIN GLNH"/>
    <property type="match status" value="1"/>
</dbReference>
<keyword evidence="7" id="KW-1185">Reference proteome</keyword>
<feature type="chain" id="PRO_5045110904" evidence="4">
    <location>
        <begin position="30"/>
        <end position="282"/>
    </location>
</feature>
<accession>A0ABY5UES4</accession>
<dbReference type="RefSeq" id="WP_259698149.1">
    <property type="nucleotide sequence ID" value="NZ_CP099968.1"/>
</dbReference>
<reference evidence="6" key="1">
    <citation type="submission" date="2022-06" db="EMBL/GenBank/DDBJ databases">
        <title>Complete Genome Sequence of Deoxynivalenol-bioadsorption Ochrobactrum pseudintermedium ASAG-D25.</title>
        <authorList>
            <person name="Wang N."/>
        </authorList>
    </citation>
    <scope>NUCLEOTIDE SEQUENCE</scope>
    <source>
        <strain evidence="6">ASAG-D25</strain>
    </source>
</reference>
<organism evidence="6 7">
    <name type="scientific">Brucella pseudintermedia</name>
    <dbReference type="NCBI Taxonomy" id="370111"/>
    <lineage>
        <taxon>Bacteria</taxon>
        <taxon>Pseudomonadati</taxon>
        <taxon>Pseudomonadota</taxon>
        <taxon>Alphaproteobacteria</taxon>
        <taxon>Hyphomicrobiales</taxon>
        <taxon>Brucellaceae</taxon>
        <taxon>Brucella/Ochrobactrum group</taxon>
        <taxon>Brucella</taxon>
    </lineage>
</organism>
<evidence type="ECO:0000313" key="7">
    <source>
        <dbReference type="Proteomes" id="UP001058739"/>
    </source>
</evidence>
<name>A0ABY5UES4_9HYPH</name>
<dbReference type="Pfam" id="PF00497">
    <property type="entry name" value="SBP_bac_3"/>
    <property type="match status" value="1"/>
</dbReference>